<dbReference type="Proteomes" id="UP001162131">
    <property type="component" value="Unassembled WGS sequence"/>
</dbReference>
<dbReference type="PANTHER" id="PTHR23506:SF26">
    <property type="entry name" value="MFS-TYPE TRANSPORTER SLC18B1"/>
    <property type="match status" value="1"/>
</dbReference>
<dbReference type="GO" id="GO:0016020">
    <property type="term" value="C:membrane"/>
    <property type="evidence" value="ECO:0007669"/>
    <property type="project" value="UniProtKB-SubCell"/>
</dbReference>
<evidence type="ECO:0000259" key="8">
    <source>
        <dbReference type="PROSITE" id="PS50850"/>
    </source>
</evidence>
<keyword evidence="6 7" id="KW-0472">Membrane</keyword>
<comment type="subcellular location">
    <subcellularLocation>
        <location evidence="1">Membrane</location>
        <topology evidence="1">Multi-pass membrane protein</topology>
    </subcellularLocation>
</comment>
<proteinExistence type="inferred from homology"/>
<protein>
    <recommendedName>
        <fullName evidence="8">Major facilitator superfamily (MFS) profile domain-containing protein</fullName>
    </recommendedName>
</protein>
<comment type="caution">
    <text evidence="9">The sequence shown here is derived from an EMBL/GenBank/DDBJ whole genome shotgun (WGS) entry which is preliminary data.</text>
</comment>
<organism evidence="9 10">
    <name type="scientific">Blepharisma stoltei</name>
    <dbReference type="NCBI Taxonomy" id="1481888"/>
    <lineage>
        <taxon>Eukaryota</taxon>
        <taxon>Sar</taxon>
        <taxon>Alveolata</taxon>
        <taxon>Ciliophora</taxon>
        <taxon>Postciliodesmatophora</taxon>
        <taxon>Heterotrichea</taxon>
        <taxon>Heterotrichida</taxon>
        <taxon>Blepharismidae</taxon>
        <taxon>Blepharisma</taxon>
    </lineage>
</organism>
<dbReference type="PROSITE" id="PS50850">
    <property type="entry name" value="MFS"/>
    <property type="match status" value="1"/>
</dbReference>
<feature type="transmembrane region" description="Helical" evidence="7">
    <location>
        <begin position="9"/>
        <end position="31"/>
    </location>
</feature>
<reference evidence="9" key="1">
    <citation type="submission" date="2021-09" db="EMBL/GenBank/DDBJ databases">
        <authorList>
            <consortium name="AG Swart"/>
            <person name="Singh M."/>
            <person name="Singh A."/>
            <person name="Seah K."/>
            <person name="Emmerich C."/>
        </authorList>
    </citation>
    <scope>NUCLEOTIDE SEQUENCE</scope>
    <source>
        <strain evidence="9">ATCC30299</strain>
    </source>
</reference>
<keyword evidence="3" id="KW-0813">Transport</keyword>
<keyword evidence="5 7" id="KW-1133">Transmembrane helix</keyword>
<feature type="transmembrane region" description="Helical" evidence="7">
    <location>
        <begin position="276"/>
        <end position="294"/>
    </location>
</feature>
<evidence type="ECO:0000256" key="5">
    <source>
        <dbReference type="ARBA" id="ARBA00022989"/>
    </source>
</evidence>
<feature type="transmembrane region" description="Helical" evidence="7">
    <location>
        <begin position="71"/>
        <end position="90"/>
    </location>
</feature>
<evidence type="ECO:0000256" key="7">
    <source>
        <dbReference type="SAM" id="Phobius"/>
    </source>
</evidence>
<evidence type="ECO:0000256" key="2">
    <source>
        <dbReference type="ARBA" id="ARBA00006829"/>
    </source>
</evidence>
<feature type="transmembrane region" description="Helical" evidence="7">
    <location>
        <begin position="242"/>
        <end position="264"/>
    </location>
</feature>
<accession>A0AAU9JIB1</accession>
<dbReference type="InterPro" id="IPR011701">
    <property type="entry name" value="MFS"/>
</dbReference>
<dbReference type="InterPro" id="IPR020846">
    <property type="entry name" value="MFS_dom"/>
</dbReference>
<dbReference type="GO" id="GO:0022857">
    <property type="term" value="F:transmembrane transporter activity"/>
    <property type="evidence" value="ECO:0007669"/>
    <property type="project" value="InterPro"/>
</dbReference>
<feature type="transmembrane region" description="Helical" evidence="7">
    <location>
        <begin position="135"/>
        <end position="158"/>
    </location>
</feature>
<dbReference type="InterPro" id="IPR036259">
    <property type="entry name" value="MFS_trans_sf"/>
</dbReference>
<evidence type="ECO:0000256" key="3">
    <source>
        <dbReference type="ARBA" id="ARBA00022448"/>
    </source>
</evidence>
<name>A0AAU9JIB1_9CILI</name>
<feature type="transmembrane region" description="Helical" evidence="7">
    <location>
        <begin position="209"/>
        <end position="230"/>
    </location>
</feature>
<dbReference type="Gene3D" id="1.20.1250.20">
    <property type="entry name" value="MFS general substrate transporter like domains"/>
    <property type="match status" value="2"/>
</dbReference>
<feature type="transmembrane region" description="Helical" evidence="7">
    <location>
        <begin position="37"/>
        <end position="59"/>
    </location>
</feature>
<dbReference type="SUPFAM" id="SSF103473">
    <property type="entry name" value="MFS general substrate transporter"/>
    <property type="match status" value="1"/>
</dbReference>
<evidence type="ECO:0000313" key="9">
    <source>
        <dbReference type="EMBL" id="CAG9326619.1"/>
    </source>
</evidence>
<dbReference type="EMBL" id="CAJZBQ010000041">
    <property type="protein sequence ID" value="CAG9326619.1"/>
    <property type="molecule type" value="Genomic_DNA"/>
</dbReference>
<sequence length="416" mass="45483">MGYYSKQAAIYIGGLLCCSSYTFIAPFYPGIAESKGIPFWAIGFIFSLDPIFAFVASWYLGNNMYKFGRRFILTLGVGLLAGSMIAISFIEFFDAPPILILSFISRMLGGIGYACEMTAGDAILTSDYPGELTKVMGIMEVFAGMGLLIGPLIGSALYAIGGAFLSFMISGIAIAIYTPICWYLLGEPRPYVMSENAVNSIELIARPKIALDAGVQFAFTFTFGYVFPILEIHLLTFNIGDTYIGLCFTLYTLSYSIFSIFAIVSSKKIDARKLMAVGLLGQAIGFSMLGPWKLIYPREIWVVLIGLFILGFAQAFMYTPSLPHMIQLAYEEYQYKEDDRLIDQLAGISNIIMNIGEIGGPMVVGILATSIDIETSCAYLTLAITAYFVLYLTGSGLTSKKAPKNKSSLSLELLNI</sequence>
<dbReference type="InterPro" id="IPR050930">
    <property type="entry name" value="MFS_Vesicular_Transporter"/>
</dbReference>
<evidence type="ECO:0000256" key="4">
    <source>
        <dbReference type="ARBA" id="ARBA00022692"/>
    </source>
</evidence>
<dbReference type="PRINTS" id="PR01035">
    <property type="entry name" value="TCRTETA"/>
</dbReference>
<dbReference type="Pfam" id="PF07690">
    <property type="entry name" value="MFS_1"/>
    <property type="match status" value="2"/>
</dbReference>
<comment type="similarity">
    <text evidence="2">Belongs to the major facilitator superfamily. Vesicular transporter family.</text>
</comment>
<evidence type="ECO:0000313" key="10">
    <source>
        <dbReference type="Proteomes" id="UP001162131"/>
    </source>
</evidence>
<evidence type="ECO:0000256" key="1">
    <source>
        <dbReference type="ARBA" id="ARBA00004141"/>
    </source>
</evidence>
<feature type="transmembrane region" description="Helical" evidence="7">
    <location>
        <begin position="300"/>
        <end position="318"/>
    </location>
</feature>
<feature type="transmembrane region" description="Helical" evidence="7">
    <location>
        <begin position="96"/>
        <end position="115"/>
    </location>
</feature>
<dbReference type="AlphaFoldDB" id="A0AAU9JIB1"/>
<feature type="domain" description="Major facilitator superfamily (MFS) profile" evidence="8">
    <location>
        <begin position="6"/>
        <end position="401"/>
    </location>
</feature>
<gene>
    <name evidence="9" type="ORF">BSTOLATCC_MIC41893</name>
</gene>
<dbReference type="PANTHER" id="PTHR23506">
    <property type="entry name" value="GH10249P"/>
    <property type="match status" value="1"/>
</dbReference>
<dbReference type="InterPro" id="IPR001958">
    <property type="entry name" value="Tet-R_TetA/multi-R_MdtG-like"/>
</dbReference>
<keyword evidence="10" id="KW-1185">Reference proteome</keyword>
<feature type="transmembrane region" description="Helical" evidence="7">
    <location>
        <begin position="164"/>
        <end position="185"/>
    </location>
</feature>
<keyword evidence="4 7" id="KW-0812">Transmembrane</keyword>
<evidence type="ECO:0000256" key="6">
    <source>
        <dbReference type="ARBA" id="ARBA00023136"/>
    </source>
</evidence>